<evidence type="ECO:0000256" key="2">
    <source>
        <dbReference type="HAMAP-Rule" id="MF_01152"/>
    </source>
</evidence>
<feature type="binding site" evidence="2">
    <location>
        <position position="165"/>
    </location>
    <ligand>
        <name>Zn(2+)</name>
        <dbReference type="ChEBI" id="CHEBI:29105"/>
        <label>1</label>
    </ligand>
</feature>
<comment type="similarity">
    <text evidence="2">Belongs to the DnaJ family.</text>
</comment>
<feature type="domain" description="J" evidence="4">
    <location>
        <begin position="7"/>
        <end position="74"/>
    </location>
</feature>
<dbReference type="GO" id="GO:0009408">
    <property type="term" value="P:response to heat"/>
    <property type="evidence" value="ECO:0007669"/>
    <property type="project" value="InterPro"/>
</dbReference>
<dbReference type="PANTHER" id="PTHR43096">
    <property type="entry name" value="DNAJ HOMOLOG 1, MITOCHONDRIAL-RELATED"/>
    <property type="match status" value="1"/>
</dbReference>
<dbReference type="CDD" id="cd10747">
    <property type="entry name" value="DnaJ_C"/>
    <property type="match status" value="1"/>
</dbReference>
<dbReference type="PANTHER" id="PTHR43096:SF52">
    <property type="entry name" value="DNAJ HOMOLOG 1, MITOCHONDRIAL-RELATED"/>
    <property type="match status" value="1"/>
</dbReference>
<comment type="subcellular location">
    <subcellularLocation>
        <location evidence="2">Cytoplasm</location>
    </subcellularLocation>
</comment>
<dbReference type="InterPro" id="IPR001623">
    <property type="entry name" value="DnaJ_domain"/>
</dbReference>
<feature type="compositionally biased region" description="Basic and acidic residues" evidence="3">
    <location>
        <begin position="82"/>
        <end position="94"/>
    </location>
</feature>
<dbReference type="STRING" id="1715989.NITINOP_2656"/>
<proteinExistence type="inferred from homology"/>
<dbReference type="GO" id="GO:0008270">
    <property type="term" value="F:zinc ion binding"/>
    <property type="evidence" value="ECO:0007669"/>
    <property type="project" value="UniProtKB-UniRule"/>
</dbReference>
<dbReference type="SUPFAM" id="SSF49493">
    <property type="entry name" value="HSP40/DnaJ peptide-binding domain"/>
    <property type="match status" value="2"/>
</dbReference>
<feature type="compositionally biased region" description="Polar residues" evidence="3">
    <location>
        <begin position="72"/>
        <end position="81"/>
    </location>
</feature>
<accession>A0A0S4KT38</accession>
<dbReference type="HAMAP" id="MF_01152">
    <property type="entry name" value="DnaJ"/>
    <property type="match status" value="1"/>
</dbReference>
<dbReference type="CDD" id="cd06257">
    <property type="entry name" value="DnaJ"/>
    <property type="match status" value="1"/>
</dbReference>
<name>A0A0S4KT38_9BACT</name>
<keyword evidence="2" id="KW-0479">Metal-binding</keyword>
<comment type="function">
    <text evidence="2">Participates actively in the response to hyperosmotic and heat shock by preventing the aggregation of stress-denatured proteins and by disaggregating proteins, also in an autonomous, DnaK-independent fashion. Unfolded proteins bind initially to DnaJ; upon interaction with the DnaJ-bound protein, DnaK hydrolyzes its bound ATP, resulting in the formation of a stable complex. GrpE releases ADP from DnaK; ATP binding to DnaK triggers the release of the substrate protein, thus completing the reaction cycle. Several rounds of ATP-dependent interactions between DnaJ, DnaK and GrpE are required for fully efficient folding. Also involved, together with DnaK and GrpE, in the DNA replication of plasmids through activation of initiation proteins.</text>
</comment>
<dbReference type="Pfam" id="PF01556">
    <property type="entry name" value="DnaJ_C"/>
    <property type="match status" value="1"/>
</dbReference>
<dbReference type="FunFam" id="2.60.260.20:FF:000013">
    <property type="entry name" value="DnaJ subfamily B member 11"/>
    <property type="match status" value="1"/>
</dbReference>
<dbReference type="OrthoDB" id="9779889at2"/>
<comment type="cofactor">
    <cofactor evidence="2">
        <name>Zn(2+)</name>
        <dbReference type="ChEBI" id="CHEBI:29105"/>
    </cofactor>
    <text evidence="2">Binds 2 Zn(2+) ions per monomer.</text>
</comment>
<dbReference type="GO" id="GO:0005737">
    <property type="term" value="C:cytoplasm"/>
    <property type="evidence" value="ECO:0007669"/>
    <property type="project" value="UniProtKB-SubCell"/>
</dbReference>
<keyword evidence="2" id="KW-0235">DNA replication</keyword>
<reference evidence="6" key="1">
    <citation type="submission" date="2015-09" db="EMBL/GenBank/DDBJ databases">
        <authorList>
            <person name="Daims H."/>
        </authorList>
    </citation>
    <scope>NUCLEOTIDE SEQUENCE [LARGE SCALE GENOMIC DNA]</scope>
</reference>
<dbReference type="RefSeq" id="WP_062486284.1">
    <property type="nucleotide sequence ID" value="NZ_LN885086.1"/>
</dbReference>
<feature type="region of interest" description="Disordered" evidence="3">
    <location>
        <begin position="63"/>
        <end position="98"/>
    </location>
</feature>
<evidence type="ECO:0000259" key="4">
    <source>
        <dbReference type="PROSITE" id="PS50076"/>
    </source>
</evidence>
<dbReference type="AlphaFoldDB" id="A0A0S4KT38"/>
<feature type="binding site" evidence="2">
    <location>
        <position position="168"/>
    </location>
    <ligand>
        <name>Zn(2+)</name>
        <dbReference type="ChEBI" id="CHEBI:29105"/>
        <label>1</label>
    </ligand>
</feature>
<evidence type="ECO:0000313" key="5">
    <source>
        <dbReference type="EMBL" id="CUQ67628.1"/>
    </source>
</evidence>
<dbReference type="InterPro" id="IPR018253">
    <property type="entry name" value="DnaJ_domain_CS"/>
</dbReference>
<evidence type="ECO:0000256" key="3">
    <source>
        <dbReference type="SAM" id="MobiDB-lite"/>
    </source>
</evidence>
<dbReference type="KEGG" id="nio:NITINOP_2656"/>
<keyword evidence="2" id="KW-0862">Zinc</keyword>
<protein>
    <recommendedName>
        <fullName evidence="2">Chaperone protein DnaJ</fullName>
    </recommendedName>
</protein>
<dbReference type="PROSITE" id="PS00636">
    <property type="entry name" value="DNAJ_1"/>
    <property type="match status" value="1"/>
</dbReference>
<dbReference type="SMART" id="SM00271">
    <property type="entry name" value="DnaJ"/>
    <property type="match status" value="1"/>
</dbReference>
<dbReference type="Pfam" id="PF00226">
    <property type="entry name" value="DnaJ"/>
    <property type="match status" value="1"/>
</dbReference>
<organism evidence="5 6">
    <name type="scientific">Candidatus Nitrospira inopinata</name>
    <dbReference type="NCBI Taxonomy" id="1715989"/>
    <lineage>
        <taxon>Bacteria</taxon>
        <taxon>Pseudomonadati</taxon>
        <taxon>Nitrospirota</taxon>
        <taxon>Nitrospiria</taxon>
        <taxon>Nitrospirales</taxon>
        <taxon>Nitrospiraceae</taxon>
        <taxon>Nitrospira</taxon>
    </lineage>
</organism>
<dbReference type="GO" id="GO:0005524">
    <property type="term" value="F:ATP binding"/>
    <property type="evidence" value="ECO:0007669"/>
    <property type="project" value="InterPro"/>
</dbReference>
<dbReference type="EMBL" id="LN885086">
    <property type="protein sequence ID" value="CUQ67628.1"/>
    <property type="molecule type" value="Genomic_DNA"/>
</dbReference>
<dbReference type="InterPro" id="IPR036869">
    <property type="entry name" value="J_dom_sf"/>
</dbReference>
<comment type="subunit">
    <text evidence="2">Homodimer.</text>
</comment>
<dbReference type="SUPFAM" id="SSF46565">
    <property type="entry name" value="Chaperone J-domain"/>
    <property type="match status" value="1"/>
</dbReference>
<feature type="binding site" evidence="2">
    <location>
        <position position="182"/>
    </location>
    <ligand>
        <name>Zn(2+)</name>
        <dbReference type="ChEBI" id="CHEBI:29105"/>
        <label>1</label>
    </ligand>
</feature>
<dbReference type="InterPro" id="IPR012724">
    <property type="entry name" value="DnaJ"/>
</dbReference>
<keyword evidence="2" id="KW-0963">Cytoplasm</keyword>
<gene>
    <name evidence="5" type="primary">cbpA</name>
    <name evidence="2" type="synonym">dnaJ</name>
    <name evidence="5" type="ORF">NITINOP_2656</name>
</gene>
<dbReference type="GO" id="GO:0006260">
    <property type="term" value="P:DNA replication"/>
    <property type="evidence" value="ECO:0007669"/>
    <property type="project" value="UniProtKB-KW"/>
</dbReference>
<dbReference type="PRINTS" id="PR00625">
    <property type="entry name" value="JDOMAIN"/>
</dbReference>
<dbReference type="GO" id="GO:0042026">
    <property type="term" value="P:protein refolding"/>
    <property type="evidence" value="ECO:0007669"/>
    <property type="project" value="TreeGrafter"/>
</dbReference>
<keyword evidence="2" id="KW-0677">Repeat</keyword>
<dbReference type="InterPro" id="IPR008971">
    <property type="entry name" value="HSP40/DnaJ_pept-bd"/>
</dbReference>
<dbReference type="GO" id="GO:0051082">
    <property type="term" value="F:unfolded protein binding"/>
    <property type="evidence" value="ECO:0007669"/>
    <property type="project" value="UniProtKB-UniRule"/>
</dbReference>
<evidence type="ECO:0000256" key="1">
    <source>
        <dbReference type="ARBA" id="ARBA00023186"/>
    </source>
</evidence>
<sequence>MGSTTRDYYRILGLSRTASPDDIKKAFRRLARQYHPDLHAGAAKSEMEKKFKELNEAYEVLSDPEKRKQYDQRSSSTAWSRSETHTKSRAKSDDFGFTSRQTQTGFGGGGFADFFENLFGEQRESPSSPGFNEQGEDVETTVEVSLRDVYWGVTKRVSLLEPVSCATCGGSGSLRGRICHSCFGTGARAESRVIEVKIPAGIQDGTKMRVAGKGRPGGDGGKRGDLYLHVKIKPGKVFHREGNDLHAMLPVWPWEAALGAEVTVPTLTQPVRVKIPAGSAAESKLRLKGKGLPTASGGQGDLLLTLQIIMPPVISEEARTLYQQLARQSHPDPRSEIIAKSQHD</sequence>
<dbReference type="InterPro" id="IPR002939">
    <property type="entry name" value="DnaJ_C"/>
</dbReference>
<evidence type="ECO:0000313" key="6">
    <source>
        <dbReference type="Proteomes" id="UP000066284"/>
    </source>
</evidence>
<keyword evidence="6" id="KW-1185">Reference proteome</keyword>
<dbReference type="PROSITE" id="PS50076">
    <property type="entry name" value="DNAJ_2"/>
    <property type="match status" value="1"/>
</dbReference>
<dbReference type="Gene3D" id="1.10.287.110">
    <property type="entry name" value="DnaJ domain"/>
    <property type="match status" value="1"/>
</dbReference>
<comment type="caution">
    <text evidence="2">Lacks conserved residue(s) required for the propagation of feature annotation.</text>
</comment>
<dbReference type="Gene3D" id="2.60.260.20">
    <property type="entry name" value="Urease metallochaperone UreE, N-terminal domain"/>
    <property type="match status" value="2"/>
</dbReference>
<comment type="domain">
    <text evidence="2">The J domain is necessary and sufficient to stimulate DnaK ATPase activity. Zinc center 1 plays an important role in the autonomous, DnaK-independent chaperone activity of DnaJ. Zinc center 2 is essential for interaction with DnaK and for DnaJ activity.</text>
</comment>
<keyword evidence="1 2" id="KW-0143">Chaperone</keyword>
<feature type="binding site" evidence="2">
    <location>
        <position position="179"/>
    </location>
    <ligand>
        <name>Zn(2+)</name>
        <dbReference type="ChEBI" id="CHEBI:29105"/>
        <label>1</label>
    </ligand>
</feature>
<dbReference type="Proteomes" id="UP000066284">
    <property type="component" value="Chromosome 1"/>
</dbReference>
<keyword evidence="2" id="KW-0346">Stress response</keyword>